<organism evidence="2 3">
    <name type="scientific">Aureobasidium pullulans EXF-150</name>
    <dbReference type="NCBI Taxonomy" id="1043002"/>
    <lineage>
        <taxon>Eukaryota</taxon>
        <taxon>Fungi</taxon>
        <taxon>Dikarya</taxon>
        <taxon>Ascomycota</taxon>
        <taxon>Pezizomycotina</taxon>
        <taxon>Dothideomycetes</taxon>
        <taxon>Dothideomycetidae</taxon>
        <taxon>Dothideales</taxon>
        <taxon>Saccotheciaceae</taxon>
        <taxon>Aureobasidium</taxon>
    </lineage>
</organism>
<evidence type="ECO:0000313" key="2">
    <source>
        <dbReference type="EMBL" id="KEQ79416.1"/>
    </source>
</evidence>
<feature type="region of interest" description="Disordered" evidence="1">
    <location>
        <begin position="62"/>
        <end position="99"/>
    </location>
</feature>
<proteinExistence type="predicted"/>
<dbReference type="Proteomes" id="UP000030706">
    <property type="component" value="Unassembled WGS sequence"/>
</dbReference>
<evidence type="ECO:0000313" key="3">
    <source>
        <dbReference type="Proteomes" id="UP000030706"/>
    </source>
</evidence>
<feature type="compositionally biased region" description="Polar residues" evidence="1">
    <location>
        <begin position="1"/>
        <end position="18"/>
    </location>
</feature>
<dbReference type="GeneID" id="40748766"/>
<feature type="region of interest" description="Disordered" evidence="1">
    <location>
        <begin position="122"/>
        <end position="172"/>
    </location>
</feature>
<dbReference type="AlphaFoldDB" id="A0A074XXK5"/>
<keyword evidence="3" id="KW-1185">Reference proteome</keyword>
<reference evidence="2 3" key="1">
    <citation type="journal article" date="2014" name="BMC Genomics">
        <title>Genome sequencing of four Aureobasidium pullulans varieties: biotechnological potential, stress tolerance, and description of new species.</title>
        <authorList>
            <person name="Gostin Ar C."/>
            <person name="Ohm R.A."/>
            <person name="Kogej T."/>
            <person name="Sonjak S."/>
            <person name="Turk M."/>
            <person name="Zajc J."/>
            <person name="Zalar P."/>
            <person name="Grube M."/>
            <person name="Sun H."/>
            <person name="Han J."/>
            <person name="Sharma A."/>
            <person name="Chiniquy J."/>
            <person name="Ngan C.Y."/>
            <person name="Lipzen A."/>
            <person name="Barry K."/>
            <person name="Grigoriev I.V."/>
            <person name="Gunde-Cimerman N."/>
        </authorList>
    </citation>
    <scope>NUCLEOTIDE SEQUENCE [LARGE SCALE GENOMIC DNA]</scope>
    <source>
        <strain evidence="2 3">EXF-150</strain>
    </source>
</reference>
<name>A0A074XXK5_AURPU</name>
<evidence type="ECO:0000256" key="1">
    <source>
        <dbReference type="SAM" id="MobiDB-lite"/>
    </source>
</evidence>
<dbReference type="HOGENOM" id="CLU_112103_0_0_1"/>
<accession>A0A074XXK5</accession>
<feature type="region of interest" description="Disordered" evidence="1">
    <location>
        <begin position="1"/>
        <end position="23"/>
    </location>
</feature>
<sequence length="209" mass="22852">MFENYTVTASRHPSSLPLSNDGLFGPGWTVPRTSSPCESQSSITQLSQQFSEMRYTSQPFFYPQHQQPSTERESESPLRSADYVGSLSPSRRRVQRQHGVRMLCDPSHLRNIQDMVNKMVESGDQCAVSPARASSPESTPSQADDEGYSSLDEKRRNGSICSVSSAGSAASVGSTLVFRRSVDSITGACISKNVRVKKARSARGLPKQS</sequence>
<gene>
    <name evidence="2" type="ORF">M438DRAFT_349728</name>
</gene>
<dbReference type="RefSeq" id="XP_029755603.1">
    <property type="nucleotide sequence ID" value="XM_029906460.1"/>
</dbReference>
<feature type="compositionally biased region" description="Low complexity" evidence="1">
    <location>
        <begin position="162"/>
        <end position="172"/>
    </location>
</feature>
<dbReference type="OrthoDB" id="3910171at2759"/>
<feature type="compositionally biased region" description="Basic residues" evidence="1">
    <location>
        <begin position="90"/>
        <end position="99"/>
    </location>
</feature>
<protein>
    <submittedName>
        <fullName evidence="2">Uncharacterized protein</fullName>
    </submittedName>
</protein>
<dbReference type="EMBL" id="KL585006">
    <property type="protein sequence ID" value="KEQ79416.1"/>
    <property type="molecule type" value="Genomic_DNA"/>
</dbReference>